<protein>
    <recommendedName>
        <fullName evidence="2">Disease resistance R13L4/SHOC-2-like LRR domain-containing protein</fullName>
    </recommendedName>
</protein>
<sequence>MLYEAKHLRTLLFSEGNVKHVHRGSFSSFKYLRAVNLSGCGVVVMEDELMGELLFLRYLHVSDTHIRSLPRSIECLRCLQTLNLSNCHDHQVLPNLANMLSLRHLNNTGCESLTTMLPLHEPFNQLQQLPAEITREYQELVNTALPKSQNQLQTLSLFVVAGLPDLLLLQWLNVNGSLKITRLGTVDILQIIYLTNCVTVNDTSIRLADSSYSILKEMKYIESLGLFWGIDDPEDQENVFARFQERKPNPSYRPASISPIRQSYIFLFL</sequence>
<organism evidence="3 4">
    <name type="scientific">Ziziphus jujuba var. spinosa</name>
    <dbReference type="NCBI Taxonomy" id="714518"/>
    <lineage>
        <taxon>Eukaryota</taxon>
        <taxon>Viridiplantae</taxon>
        <taxon>Streptophyta</taxon>
        <taxon>Embryophyta</taxon>
        <taxon>Tracheophyta</taxon>
        <taxon>Spermatophyta</taxon>
        <taxon>Magnoliopsida</taxon>
        <taxon>eudicotyledons</taxon>
        <taxon>Gunneridae</taxon>
        <taxon>Pentapetalae</taxon>
        <taxon>rosids</taxon>
        <taxon>fabids</taxon>
        <taxon>Rosales</taxon>
        <taxon>Rhamnaceae</taxon>
        <taxon>Paliureae</taxon>
        <taxon>Ziziphus</taxon>
    </lineage>
</organism>
<evidence type="ECO:0000256" key="1">
    <source>
        <dbReference type="ARBA" id="ARBA00022737"/>
    </source>
</evidence>
<feature type="domain" description="Disease resistance R13L4/SHOC-2-like LRR" evidence="2">
    <location>
        <begin position="7"/>
        <end position="131"/>
    </location>
</feature>
<dbReference type="InterPro" id="IPR055414">
    <property type="entry name" value="LRR_R13L4/SHOC2-like"/>
</dbReference>
<dbReference type="InterPro" id="IPR032675">
    <property type="entry name" value="LRR_dom_sf"/>
</dbReference>
<comment type="caution">
    <text evidence="3">The sequence shown here is derived from an EMBL/GenBank/DDBJ whole genome shotgun (WGS) entry which is preliminary data.</text>
</comment>
<name>A0A978US44_ZIZJJ</name>
<evidence type="ECO:0000313" key="4">
    <source>
        <dbReference type="Proteomes" id="UP000813462"/>
    </source>
</evidence>
<dbReference type="Gene3D" id="3.80.10.10">
    <property type="entry name" value="Ribonuclease Inhibitor"/>
    <property type="match status" value="1"/>
</dbReference>
<dbReference type="PANTHER" id="PTHR47186">
    <property type="entry name" value="LEUCINE-RICH REPEAT-CONTAINING PROTEIN 57"/>
    <property type="match status" value="1"/>
</dbReference>
<proteinExistence type="predicted"/>
<dbReference type="EMBL" id="JAEACU010000009">
    <property type="protein sequence ID" value="KAH7517694.1"/>
    <property type="molecule type" value="Genomic_DNA"/>
</dbReference>
<dbReference type="AlphaFoldDB" id="A0A978US44"/>
<dbReference type="SUPFAM" id="SSF52047">
    <property type="entry name" value="RNI-like"/>
    <property type="match status" value="1"/>
</dbReference>
<evidence type="ECO:0000259" key="2">
    <source>
        <dbReference type="Pfam" id="PF23598"/>
    </source>
</evidence>
<gene>
    <name evidence="3" type="ORF">FEM48_Zijuj09G0091600</name>
</gene>
<dbReference type="Pfam" id="PF23598">
    <property type="entry name" value="LRR_14"/>
    <property type="match status" value="1"/>
</dbReference>
<reference evidence="3" key="1">
    <citation type="journal article" date="2021" name="Front. Plant Sci.">
        <title>Chromosome-Scale Genome Assembly for Chinese Sour Jujube and Insights Into Its Genome Evolution and Domestication Signature.</title>
        <authorList>
            <person name="Shen L.-Y."/>
            <person name="Luo H."/>
            <person name="Wang X.-L."/>
            <person name="Wang X.-M."/>
            <person name="Qiu X.-J."/>
            <person name="Liu H."/>
            <person name="Zhou S.-S."/>
            <person name="Jia K.-H."/>
            <person name="Nie S."/>
            <person name="Bao Y.-T."/>
            <person name="Zhang R.-G."/>
            <person name="Yun Q.-Z."/>
            <person name="Chai Y.-H."/>
            <person name="Lu J.-Y."/>
            <person name="Li Y."/>
            <person name="Zhao S.-W."/>
            <person name="Mao J.-F."/>
            <person name="Jia S.-G."/>
            <person name="Mao Y.-M."/>
        </authorList>
    </citation>
    <scope>NUCLEOTIDE SEQUENCE</scope>
    <source>
        <strain evidence="3">AT0</strain>
        <tissue evidence="3">Leaf</tissue>
    </source>
</reference>
<dbReference type="Proteomes" id="UP000813462">
    <property type="component" value="Unassembled WGS sequence"/>
</dbReference>
<accession>A0A978US44</accession>
<keyword evidence="1" id="KW-0677">Repeat</keyword>
<dbReference type="PANTHER" id="PTHR47186:SF3">
    <property type="entry name" value="OS09G0267800 PROTEIN"/>
    <property type="match status" value="1"/>
</dbReference>
<evidence type="ECO:0000313" key="3">
    <source>
        <dbReference type="EMBL" id="KAH7517694.1"/>
    </source>
</evidence>